<sequence>GISRSYYTNIEVGTKTPAVPAAKAIASVLKFPWENFFEDESSLKEHI</sequence>
<accession>A0ABX3GCL0</accession>
<dbReference type="Gene3D" id="1.10.260.40">
    <property type="entry name" value="lambda repressor-like DNA-binding domains"/>
    <property type="match status" value="1"/>
</dbReference>
<dbReference type="Pfam" id="PF01381">
    <property type="entry name" value="HTH_3"/>
    <property type="match status" value="1"/>
</dbReference>
<evidence type="ECO:0000313" key="3">
    <source>
        <dbReference type="Proteomes" id="UP000187158"/>
    </source>
</evidence>
<dbReference type="CDD" id="cd00093">
    <property type="entry name" value="HTH_XRE"/>
    <property type="match status" value="1"/>
</dbReference>
<evidence type="ECO:0000313" key="2">
    <source>
        <dbReference type="EMBL" id="OMC99013.1"/>
    </source>
</evidence>
<keyword evidence="3" id="KW-1185">Reference proteome</keyword>
<dbReference type="EMBL" id="MPVP01000574">
    <property type="protein sequence ID" value="OMC99013.1"/>
    <property type="molecule type" value="Genomic_DNA"/>
</dbReference>
<feature type="domain" description="HTH cro/C1-type" evidence="1">
    <location>
        <begin position="1"/>
        <end position="36"/>
    </location>
</feature>
<gene>
    <name evidence="2" type="ORF">BSO21_33025</name>
</gene>
<dbReference type="SUPFAM" id="SSF47413">
    <property type="entry name" value="lambda repressor-like DNA-binding domains"/>
    <property type="match status" value="1"/>
</dbReference>
<evidence type="ECO:0000259" key="1">
    <source>
        <dbReference type="PROSITE" id="PS50943"/>
    </source>
</evidence>
<proteinExistence type="predicted"/>
<name>A0ABX3GCL0_9BACL</name>
<reference evidence="2 3" key="1">
    <citation type="submission" date="2016-11" db="EMBL/GenBank/DDBJ databases">
        <title>Paenibacillus species isolates.</title>
        <authorList>
            <person name="Beno S.M."/>
        </authorList>
    </citation>
    <scope>NUCLEOTIDE SEQUENCE [LARGE SCALE GENOMIC DNA]</scope>
    <source>
        <strain evidence="2 3">FSL H7-0433</strain>
    </source>
</reference>
<feature type="non-terminal residue" evidence="2">
    <location>
        <position position="1"/>
    </location>
</feature>
<protein>
    <submittedName>
        <fullName evidence="2">Transcriptional regulator</fullName>
    </submittedName>
</protein>
<dbReference type="InterPro" id="IPR010982">
    <property type="entry name" value="Lambda_DNA-bd_dom_sf"/>
</dbReference>
<dbReference type="Proteomes" id="UP000187158">
    <property type="component" value="Unassembled WGS sequence"/>
</dbReference>
<organism evidence="2 3">
    <name type="scientific">Paenibacillus odorifer</name>
    <dbReference type="NCBI Taxonomy" id="189426"/>
    <lineage>
        <taxon>Bacteria</taxon>
        <taxon>Bacillati</taxon>
        <taxon>Bacillota</taxon>
        <taxon>Bacilli</taxon>
        <taxon>Bacillales</taxon>
        <taxon>Paenibacillaceae</taxon>
        <taxon>Paenibacillus</taxon>
    </lineage>
</organism>
<dbReference type="InterPro" id="IPR001387">
    <property type="entry name" value="Cro/C1-type_HTH"/>
</dbReference>
<comment type="caution">
    <text evidence="2">The sequence shown here is derived from an EMBL/GenBank/DDBJ whole genome shotgun (WGS) entry which is preliminary data.</text>
</comment>
<dbReference type="PROSITE" id="PS50943">
    <property type="entry name" value="HTH_CROC1"/>
    <property type="match status" value="1"/>
</dbReference>